<evidence type="ECO:0000256" key="2">
    <source>
        <dbReference type="SAM" id="Phobius"/>
    </source>
</evidence>
<sequence>MDQSKIGQLIKKIRKENHLTQQEFASRYGVTYQAVSKWENGKNIPDVALLKQICQDYHMDLNDFLDGDYIPKKESKDKKSWLWLILLFVILIGSFCLLFFLFYRDDNFEFKTLSSDCDMFTITGSLAYNARKSSIYISNIDYCGGEDDALYTRIECALYGSTNSYDTKISGSIYENENGIRLEDYLQDFSINASDYSRNCAEYINNSLYLEIIGTTIDGEEVHHHIPLSLNGTCSLDSTAG</sequence>
<keyword evidence="2" id="KW-1133">Transmembrane helix</keyword>
<evidence type="ECO:0000313" key="4">
    <source>
        <dbReference type="EMBL" id="HIQ65101.1"/>
    </source>
</evidence>
<feature type="domain" description="HTH cro/C1-type" evidence="3">
    <location>
        <begin position="10"/>
        <end position="64"/>
    </location>
</feature>
<keyword evidence="2" id="KW-0812">Transmembrane</keyword>
<dbReference type="PANTHER" id="PTHR46558:SF11">
    <property type="entry name" value="HTH-TYPE TRANSCRIPTIONAL REGULATOR XRE"/>
    <property type="match status" value="1"/>
</dbReference>
<evidence type="ECO:0000313" key="5">
    <source>
        <dbReference type="Proteomes" id="UP000886725"/>
    </source>
</evidence>
<dbReference type="Proteomes" id="UP000886725">
    <property type="component" value="Unassembled WGS sequence"/>
</dbReference>
<reference evidence="4" key="1">
    <citation type="submission" date="2020-10" db="EMBL/GenBank/DDBJ databases">
        <authorList>
            <person name="Gilroy R."/>
        </authorList>
    </citation>
    <scope>NUCLEOTIDE SEQUENCE</scope>
    <source>
        <strain evidence="4">CHK165-10780</strain>
    </source>
</reference>
<accession>A0A9D0Z130</accession>
<keyword evidence="2" id="KW-0472">Membrane</keyword>
<evidence type="ECO:0000256" key="1">
    <source>
        <dbReference type="ARBA" id="ARBA00023125"/>
    </source>
</evidence>
<dbReference type="InterPro" id="IPR010982">
    <property type="entry name" value="Lambda_DNA-bd_dom_sf"/>
</dbReference>
<dbReference type="PANTHER" id="PTHR46558">
    <property type="entry name" value="TRACRIPTIONAL REGULATORY PROTEIN-RELATED-RELATED"/>
    <property type="match status" value="1"/>
</dbReference>
<dbReference type="CDD" id="cd00093">
    <property type="entry name" value="HTH_XRE"/>
    <property type="match status" value="1"/>
</dbReference>
<evidence type="ECO:0000259" key="3">
    <source>
        <dbReference type="PROSITE" id="PS50943"/>
    </source>
</evidence>
<keyword evidence="1" id="KW-0238">DNA-binding</keyword>
<dbReference type="SMART" id="SM00530">
    <property type="entry name" value="HTH_XRE"/>
    <property type="match status" value="1"/>
</dbReference>
<dbReference type="GO" id="GO:0003677">
    <property type="term" value="F:DNA binding"/>
    <property type="evidence" value="ECO:0007669"/>
    <property type="project" value="UniProtKB-KW"/>
</dbReference>
<protein>
    <submittedName>
        <fullName evidence="4">Helix-turn-helix transcriptional regulator</fullName>
    </submittedName>
</protein>
<dbReference type="Pfam" id="PF01381">
    <property type="entry name" value="HTH_3"/>
    <property type="match status" value="1"/>
</dbReference>
<organism evidence="4 5">
    <name type="scientific">Candidatus Faecenecus gallistercoris</name>
    <dbReference type="NCBI Taxonomy" id="2840793"/>
    <lineage>
        <taxon>Bacteria</taxon>
        <taxon>Bacillati</taxon>
        <taxon>Bacillota</taxon>
        <taxon>Bacillota incertae sedis</taxon>
        <taxon>Candidatus Faecenecus</taxon>
    </lineage>
</organism>
<dbReference type="EMBL" id="DVFU01000098">
    <property type="protein sequence ID" value="HIQ65101.1"/>
    <property type="molecule type" value="Genomic_DNA"/>
</dbReference>
<dbReference type="Gene3D" id="1.10.260.40">
    <property type="entry name" value="lambda repressor-like DNA-binding domains"/>
    <property type="match status" value="1"/>
</dbReference>
<dbReference type="SUPFAM" id="SSF47413">
    <property type="entry name" value="lambda repressor-like DNA-binding domains"/>
    <property type="match status" value="1"/>
</dbReference>
<name>A0A9D0Z130_9FIRM</name>
<dbReference type="PROSITE" id="PS50943">
    <property type="entry name" value="HTH_CROC1"/>
    <property type="match status" value="1"/>
</dbReference>
<proteinExistence type="predicted"/>
<feature type="transmembrane region" description="Helical" evidence="2">
    <location>
        <begin position="81"/>
        <end position="103"/>
    </location>
</feature>
<reference evidence="4" key="2">
    <citation type="journal article" date="2021" name="PeerJ">
        <title>Extensive microbial diversity within the chicken gut microbiome revealed by metagenomics and culture.</title>
        <authorList>
            <person name="Gilroy R."/>
            <person name="Ravi A."/>
            <person name="Getino M."/>
            <person name="Pursley I."/>
            <person name="Horton D.L."/>
            <person name="Alikhan N.F."/>
            <person name="Baker D."/>
            <person name="Gharbi K."/>
            <person name="Hall N."/>
            <person name="Watson M."/>
            <person name="Adriaenssens E.M."/>
            <person name="Foster-Nyarko E."/>
            <person name="Jarju S."/>
            <person name="Secka A."/>
            <person name="Antonio M."/>
            <person name="Oren A."/>
            <person name="Chaudhuri R.R."/>
            <person name="La Ragione R."/>
            <person name="Hildebrand F."/>
            <person name="Pallen M.J."/>
        </authorList>
    </citation>
    <scope>NUCLEOTIDE SEQUENCE</scope>
    <source>
        <strain evidence="4">CHK165-10780</strain>
    </source>
</reference>
<dbReference type="AlphaFoldDB" id="A0A9D0Z130"/>
<gene>
    <name evidence="4" type="ORF">IAC85_05115</name>
</gene>
<comment type="caution">
    <text evidence="4">The sequence shown here is derived from an EMBL/GenBank/DDBJ whole genome shotgun (WGS) entry which is preliminary data.</text>
</comment>
<dbReference type="InterPro" id="IPR001387">
    <property type="entry name" value="Cro/C1-type_HTH"/>
</dbReference>